<feature type="compositionally biased region" description="Basic and acidic residues" evidence="9">
    <location>
        <begin position="170"/>
        <end position="181"/>
    </location>
</feature>
<organism evidence="10 11">
    <name type="scientific">Citrus sinensis</name>
    <name type="common">Sweet orange</name>
    <name type="synonym">Citrus aurantium var. sinensis</name>
    <dbReference type="NCBI Taxonomy" id="2711"/>
    <lineage>
        <taxon>Eukaryota</taxon>
        <taxon>Viridiplantae</taxon>
        <taxon>Streptophyta</taxon>
        <taxon>Embryophyta</taxon>
        <taxon>Tracheophyta</taxon>
        <taxon>Spermatophyta</taxon>
        <taxon>Magnoliopsida</taxon>
        <taxon>eudicotyledons</taxon>
        <taxon>Gunneridae</taxon>
        <taxon>Pentapetalae</taxon>
        <taxon>rosids</taxon>
        <taxon>malvids</taxon>
        <taxon>Sapindales</taxon>
        <taxon>Rutaceae</taxon>
        <taxon>Aurantioideae</taxon>
        <taxon>Citrus</taxon>
    </lineage>
</organism>
<reference evidence="10 11" key="1">
    <citation type="submission" date="2014-04" db="EMBL/GenBank/DDBJ databases">
        <authorList>
            <consortium name="International Citrus Genome Consortium"/>
            <person name="Gmitter F."/>
            <person name="Chen C."/>
            <person name="Farmerie W."/>
            <person name="Harkins T."/>
            <person name="Desany B."/>
            <person name="Mohiuddin M."/>
            <person name="Kodira C."/>
            <person name="Borodovsky M."/>
            <person name="Lomsadze A."/>
            <person name="Burns P."/>
            <person name="Jenkins J."/>
            <person name="Prochnik S."/>
            <person name="Shu S."/>
            <person name="Chapman J."/>
            <person name="Pitluck S."/>
            <person name="Schmutz J."/>
            <person name="Rokhsar D."/>
        </authorList>
    </citation>
    <scope>NUCLEOTIDE SEQUENCE</scope>
</reference>
<dbReference type="GO" id="GO:0005743">
    <property type="term" value="C:mitochondrial inner membrane"/>
    <property type="evidence" value="ECO:0007669"/>
    <property type="project" value="UniProtKB-SubCell"/>
</dbReference>
<comment type="similarity">
    <text evidence="2">Belongs to the MICOS complex subunit Mic60 family.</text>
</comment>
<dbReference type="Proteomes" id="UP000027120">
    <property type="component" value="Unassembled WGS sequence"/>
</dbReference>
<dbReference type="EMBL" id="KK785359">
    <property type="protein sequence ID" value="KDO43739.1"/>
    <property type="molecule type" value="Genomic_DNA"/>
</dbReference>
<dbReference type="Pfam" id="PF09731">
    <property type="entry name" value="Mitofilin"/>
    <property type="match status" value="1"/>
</dbReference>
<evidence type="ECO:0000256" key="6">
    <source>
        <dbReference type="ARBA" id="ARBA00023128"/>
    </source>
</evidence>
<evidence type="ECO:0000256" key="5">
    <source>
        <dbReference type="ARBA" id="ARBA00022989"/>
    </source>
</evidence>
<feature type="coiled-coil region" evidence="8">
    <location>
        <begin position="291"/>
        <end position="389"/>
    </location>
</feature>
<feature type="region of interest" description="Disordered" evidence="9">
    <location>
        <begin position="32"/>
        <end position="57"/>
    </location>
</feature>
<dbReference type="PANTHER" id="PTHR15415:SF7">
    <property type="entry name" value="MICOS COMPLEX SUBUNIT MIC60"/>
    <property type="match status" value="1"/>
</dbReference>
<keyword evidence="6" id="KW-0496">Mitochondrion</keyword>
<evidence type="ECO:0000256" key="8">
    <source>
        <dbReference type="SAM" id="Coils"/>
    </source>
</evidence>
<keyword evidence="7" id="KW-0472">Membrane</keyword>
<evidence type="ECO:0000256" key="4">
    <source>
        <dbReference type="ARBA" id="ARBA00022792"/>
    </source>
</evidence>
<evidence type="ECO:0000256" key="9">
    <source>
        <dbReference type="SAM" id="MobiDB-lite"/>
    </source>
</evidence>
<feature type="compositionally biased region" description="Low complexity" evidence="9">
    <location>
        <begin position="153"/>
        <end position="167"/>
    </location>
</feature>
<feature type="compositionally biased region" description="Basic and acidic residues" evidence="9">
    <location>
        <begin position="113"/>
        <end position="125"/>
    </location>
</feature>
<evidence type="ECO:0000256" key="3">
    <source>
        <dbReference type="ARBA" id="ARBA00022692"/>
    </source>
</evidence>
<evidence type="ECO:0008006" key="12">
    <source>
        <dbReference type="Google" id="ProtNLM"/>
    </source>
</evidence>
<evidence type="ECO:0000256" key="1">
    <source>
        <dbReference type="ARBA" id="ARBA00004273"/>
    </source>
</evidence>
<comment type="subcellular location">
    <subcellularLocation>
        <location evidence="1">Mitochondrion inner membrane</location>
    </subcellularLocation>
</comment>
<dbReference type="SMR" id="A0A067DL99"/>
<accession>A0A067DL99</accession>
<gene>
    <name evidence="10" type="ORF">CISIN_1g006626mg</name>
</gene>
<dbReference type="InterPro" id="IPR019133">
    <property type="entry name" value="MIC60"/>
</dbReference>
<keyword evidence="11" id="KW-1185">Reference proteome</keyword>
<name>A0A067DL99_CITSI</name>
<dbReference type="AlphaFoldDB" id="A0A067DL99"/>
<protein>
    <recommendedName>
        <fullName evidence="12">MICOS complex subunit MIC60</fullName>
    </recommendedName>
</protein>
<proteinExistence type="inferred from homology"/>
<sequence length="592" mass="65538">MLRRSILELSSRRRVPRQIIAQLPSIISARKEYSTASQKNVSPKPGPTGKPPESGSNFSPIIFGATVVVGVGLIAYQNGDEEPKTSISAVEQAMQSVEPHKDIRQPEALSKTPVEDQPHLQDKVELTPQDQTVAVKEKDAAENSNKSIESREPSTSPPVSSEGSVEVESSESKSSKEKDENVQGTGILSQMSAASEKDEQKAFPQQSIIIEDKSENELSNSAESPASLLDAYHLRDKIDEGIDKATEDFINVMEELNNGYLSKDGKVVLDFLQAIHAAEQRQAELDGRAFAEEKRALKEKYEKELRDSRARELMRTEEAAILEKELKRERAKAAATIKSLQEKMEEKLRMELEQKENEAESKLKNALELAKAEIAASIAREKVAQIEKMAEANLHINALCMAFYARSEEARKSYFAHKLALGALALEDALSRGLPIQKEIDTLYTYLDGIEKDSVLDLVLSSLPEETRYHGTETLLQLNQKFDALKGTLRHFSLIPPGGGGILTHSLAHIASWLKVKEADQANDGIESVICRVESYLREGKLAEAADALEEGVRGSQAEEIVFDWVRRARNRAITEQGLTFLQSYATCLSIA</sequence>
<evidence type="ECO:0000256" key="7">
    <source>
        <dbReference type="ARBA" id="ARBA00023136"/>
    </source>
</evidence>
<evidence type="ECO:0000313" key="10">
    <source>
        <dbReference type="EMBL" id="KDO43739.1"/>
    </source>
</evidence>
<feature type="region of interest" description="Disordered" evidence="9">
    <location>
        <begin position="96"/>
        <end position="184"/>
    </location>
</feature>
<dbReference type="PANTHER" id="PTHR15415">
    <property type="entry name" value="MITOFILIN"/>
    <property type="match status" value="1"/>
</dbReference>
<keyword evidence="4" id="KW-0999">Mitochondrion inner membrane</keyword>
<evidence type="ECO:0000313" key="11">
    <source>
        <dbReference type="Proteomes" id="UP000027120"/>
    </source>
</evidence>
<evidence type="ECO:0000256" key="2">
    <source>
        <dbReference type="ARBA" id="ARBA00010877"/>
    </source>
</evidence>
<keyword evidence="8" id="KW-0175">Coiled coil</keyword>
<keyword evidence="3" id="KW-0812">Transmembrane</keyword>
<keyword evidence="5" id="KW-1133">Transmembrane helix</keyword>